<dbReference type="Proteomes" id="UP000664109">
    <property type="component" value="Unassembled WGS sequence"/>
</dbReference>
<proteinExistence type="predicted"/>
<gene>
    <name evidence="2" type="ORF">JE024_02405</name>
</gene>
<name>A0ABS2UJ67_9ACTN</name>
<evidence type="ECO:0000313" key="2">
    <source>
        <dbReference type="EMBL" id="MBM9617604.1"/>
    </source>
</evidence>
<reference evidence="2 3" key="1">
    <citation type="journal article" date="2016" name="Arch. Microbiol.">
        <title>Streptomyces zhihengii sp. nov., isolated from rhizospheric soil of Psammosilene tunicoides.</title>
        <authorList>
            <person name="Huang M.J."/>
            <person name="Fei J.J."/>
            <person name="Salam N."/>
            <person name="Kim C.J."/>
            <person name="Hozzein W.N."/>
            <person name="Xiao M."/>
            <person name="Huang H.Q."/>
            <person name="Li W.J."/>
        </authorList>
    </citation>
    <scope>NUCLEOTIDE SEQUENCE [LARGE SCALE GENOMIC DNA]</scope>
    <source>
        <strain evidence="2 3">YIM T102</strain>
    </source>
</reference>
<feature type="region of interest" description="Disordered" evidence="1">
    <location>
        <begin position="118"/>
        <end position="137"/>
    </location>
</feature>
<evidence type="ECO:0000256" key="1">
    <source>
        <dbReference type="SAM" id="MobiDB-lite"/>
    </source>
</evidence>
<keyword evidence="3" id="KW-1185">Reference proteome</keyword>
<evidence type="ECO:0000313" key="3">
    <source>
        <dbReference type="Proteomes" id="UP000664109"/>
    </source>
</evidence>
<comment type="caution">
    <text evidence="2">The sequence shown here is derived from an EMBL/GenBank/DDBJ whole genome shotgun (WGS) entry which is preliminary data.</text>
</comment>
<sequence length="137" mass="15677">MYRSREWILDRIRGDHRRSPHTPLQVLASRHRVSQRMVAEALALDLPYRARRPRHGLLAPVRPAIDRMLTEDLHRPPRERHTVRRILERLAAEHDFTAASYSTVRDYVRLRRAELTGTPEDAAFPVPGPGPASAAGP</sequence>
<dbReference type="EMBL" id="JAFEJA010000001">
    <property type="protein sequence ID" value="MBM9617604.1"/>
    <property type="molecule type" value="Genomic_DNA"/>
</dbReference>
<protein>
    <recommendedName>
        <fullName evidence="4">Transposase</fullName>
    </recommendedName>
</protein>
<evidence type="ECO:0008006" key="4">
    <source>
        <dbReference type="Google" id="ProtNLM"/>
    </source>
</evidence>
<organism evidence="2 3">
    <name type="scientific">Streptomyces zhihengii</name>
    <dbReference type="NCBI Taxonomy" id="1818004"/>
    <lineage>
        <taxon>Bacteria</taxon>
        <taxon>Bacillati</taxon>
        <taxon>Actinomycetota</taxon>
        <taxon>Actinomycetes</taxon>
        <taxon>Kitasatosporales</taxon>
        <taxon>Streptomycetaceae</taxon>
        <taxon>Streptomyces</taxon>
    </lineage>
</organism>
<dbReference type="RefSeq" id="WP_205371963.1">
    <property type="nucleotide sequence ID" value="NZ_JAFEJA010000001.1"/>
</dbReference>
<accession>A0ABS2UJ67</accession>